<evidence type="ECO:0000256" key="3">
    <source>
        <dbReference type="ARBA" id="ARBA00022692"/>
    </source>
</evidence>
<name>A0ABZ3EWC6_9FIRM</name>
<keyword evidence="3 6" id="KW-0812">Transmembrane</keyword>
<gene>
    <name evidence="8" type="ORF">V6984_01755</name>
</gene>
<organism evidence="8 9">
    <name type="scientific">Kineothrix sedimenti</name>
    <dbReference type="NCBI Taxonomy" id="3123317"/>
    <lineage>
        <taxon>Bacteria</taxon>
        <taxon>Bacillati</taxon>
        <taxon>Bacillota</taxon>
        <taxon>Clostridia</taxon>
        <taxon>Lachnospirales</taxon>
        <taxon>Lachnospiraceae</taxon>
        <taxon>Kineothrix</taxon>
    </lineage>
</organism>
<comment type="similarity">
    <text evidence="6">Belongs to the ABC-4 integral membrane protein family.</text>
</comment>
<feature type="transmembrane region" description="Helical" evidence="6">
    <location>
        <begin position="26"/>
        <end position="47"/>
    </location>
</feature>
<feature type="transmembrane region" description="Helical" evidence="6">
    <location>
        <begin position="236"/>
        <end position="259"/>
    </location>
</feature>
<dbReference type="PANTHER" id="PTHR46795:SF3">
    <property type="entry name" value="ABC TRANSPORTER PERMEASE"/>
    <property type="match status" value="1"/>
</dbReference>
<evidence type="ECO:0000256" key="1">
    <source>
        <dbReference type="ARBA" id="ARBA00004651"/>
    </source>
</evidence>
<dbReference type="InterPro" id="IPR027022">
    <property type="entry name" value="ABC_permease_BceB-typ"/>
</dbReference>
<sequence length="673" mass="76152">MEKSIKKWRVLPKLAVTGVIKNGTVYYPYFGAGIFSVFIFFIFSSILHNDIIGILPHSVYAWMFLQIGRVLLGIILLPFLFYTNSFLIKRRIKEIGLYNILGLEKKHIGVMMLTETLFSYIVAVGGGIVSGTVFSKLLFLLLLRMTGLPVDVNFVFYPEAFLETAIFFLWIYAINLVSNLIQVGKSKPAELLSGSKKGEKEPKLLWIYSALGVAALAGGYAIAIRSKVDSQVFISFFFAVFLVIAGTYFIFTSGSVAFLKLVKKNKKAYYKPANFITISGMLYRMKKNAASLANICIFSTMVIITLVCTSSLYMGLDEILYFNFPYDTGVYFEKKDAGRDHISDAAIALGKENGISIKDLVSYERISLSCGKEGNSFGASFTEEMSSKDNYKVNIISLEDYNEMENKQEVLGENEVFIFSSGADFSYDTVTFMGKSLTVKKEWKEMKIEPKSEKNTFQGEFYIVVRDKRMHDDLVASWAEKNGVEDVAGFLESDYRIIRFNVEGEEADKEVFMSELNTWCEGRPGFVAFYNNLDGRAMDLSMNGGLLFIGILFSFVFLMCLLLIMYYKQISEGYEDRDGFFIMQKVGMSEKEIKTTIHRQILLVFFLPLIGAVLHTAAGLFMVNQLFATLKFFNTPLLAICAVFVTTVFIIFYGLSYLMTAKTYYKIVRRENA</sequence>
<feature type="transmembrane region" description="Helical" evidence="6">
    <location>
        <begin position="204"/>
        <end position="224"/>
    </location>
</feature>
<feature type="transmembrane region" description="Helical" evidence="6">
    <location>
        <begin position="601"/>
        <end position="623"/>
    </location>
</feature>
<evidence type="ECO:0000256" key="5">
    <source>
        <dbReference type="ARBA" id="ARBA00023136"/>
    </source>
</evidence>
<feature type="transmembrane region" description="Helical" evidence="6">
    <location>
        <begin position="161"/>
        <end position="183"/>
    </location>
</feature>
<feature type="domain" description="ABC3 transporter permease C-terminal" evidence="7">
    <location>
        <begin position="73"/>
        <end position="177"/>
    </location>
</feature>
<dbReference type="InterPro" id="IPR052536">
    <property type="entry name" value="ABC-4_Integral_Memb_Prot"/>
</dbReference>
<evidence type="ECO:0000256" key="6">
    <source>
        <dbReference type="PIRNR" id="PIRNR018968"/>
    </source>
</evidence>
<reference evidence="8 9" key="1">
    <citation type="submission" date="2024-02" db="EMBL/GenBank/DDBJ databases">
        <title>Bacterial strain from lacustrine sediment.</title>
        <authorList>
            <person name="Petit C."/>
            <person name="Fadhlaoui K."/>
        </authorList>
    </citation>
    <scope>NUCLEOTIDE SEQUENCE [LARGE SCALE GENOMIC DNA]</scope>
    <source>
        <strain evidence="8 9">IPX-CK</strain>
    </source>
</reference>
<evidence type="ECO:0000256" key="2">
    <source>
        <dbReference type="ARBA" id="ARBA00022475"/>
    </source>
</evidence>
<feature type="transmembrane region" description="Helical" evidence="6">
    <location>
        <begin position="59"/>
        <end position="82"/>
    </location>
</feature>
<keyword evidence="2 6" id="KW-1003">Cell membrane</keyword>
<dbReference type="PIRSF" id="PIRSF018968">
    <property type="entry name" value="ABC_permease_BceB"/>
    <property type="match status" value="1"/>
</dbReference>
<evidence type="ECO:0000313" key="8">
    <source>
        <dbReference type="EMBL" id="XAH74511.1"/>
    </source>
</evidence>
<dbReference type="Pfam" id="PF02687">
    <property type="entry name" value="FtsX"/>
    <property type="match status" value="1"/>
</dbReference>
<feature type="transmembrane region" description="Helical" evidence="6">
    <location>
        <begin position="292"/>
        <end position="316"/>
    </location>
</feature>
<keyword evidence="6" id="KW-0813">Transport</keyword>
<accession>A0ABZ3EWC6</accession>
<evidence type="ECO:0000256" key="4">
    <source>
        <dbReference type="ARBA" id="ARBA00022989"/>
    </source>
</evidence>
<dbReference type="InterPro" id="IPR003838">
    <property type="entry name" value="ABC3_permease_C"/>
</dbReference>
<keyword evidence="9" id="KW-1185">Reference proteome</keyword>
<dbReference type="PANTHER" id="PTHR46795">
    <property type="entry name" value="ABC TRANSPORTER PERMEASE-RELATED-RELATED"/>
    <property type="match status" value="1"/>
</dbReference>
<feature type="transmembrane region" description="Helical" evidence="6">
    <location>
        <begin position="117"/>
        <end position="141"/>
    </location>
</feature>
<feature type="transmembrane region" description="Helical" evidence="6">
    <location>
        <begin position="546"/>
        <end position="567"/>
    </location>
</feature>
<proteinExistence type="inferred from homology"/>
<evidence type="ECO:0000259" key="7">
    <source>
        <dbReference type="Pfam" id="PF02687"/>
    </source>
</evidence>
<feature type="transmembrane region" description="Helical" evidence="6">
    <location>
        <begin position="635"/>
        <end position="660"/>
    </location>
</feature>
<protein>
    <submittedName>
        <fullName evidence="8">FtsX-like permease family protein</fullName>
    </submittedName>
</protein>
<dbReference type="EMBL" id="CP146256">
    <property type="protein sequence ID" value="XAH74511.1"/>
    <property type="molecule type" value="Genomic_DNA"/>
</dbReference>
<dbReference type="RefSeq" id="WP_342758103.1">
    <property type="nucleotide sequence ID" value="NZ_CP146256.1"/>
</dbReference>
<evidence type="ECO:0000313" key="9">
    <source>
        <dbReference type="Proteomes" id="UP001451571"/>
    </source>
</evidence>
<keyword evidence="4 6" id="KW-1133">Transmembrane helix</keyword>
<keyword evidence="5 6" id="KW-0472">Membrane</keyword>
<dbReference type="Proteomes" id="UP001451571">
    <property type="component" value="Chromosome"/>
</dbReference>
<comment type="subcellular location">
    <subcellularLocation>
        <location evidence="1 6">Cell membrane</location>
        <topology evidence="1 6">Multi-pass membrane protein</topology>
    </subcellularLocation>
</comment>